<reference evidence="6" key="1">
    <citation type="submission" date="2021-10" db="EMBL/GenBank/DDBJ databases">
        <title>Anaerobic single-cell dispensing facilitates the cultivation of human gut bacteria.</title>
        <authorList>
            <person name="Afrizal A."/>
        </authorList>
    </citation>
    <scope>NUCLEOTIDE SEQUENCE</scope>
    <source>
        <strain evidence="6">CLA-AA-H250</strain>
    </source>
</reference>
<dbReference type="GO" id="GO:0003677">
    <property type="term" value="F:DNA binding"/>
    <property type="evidence" value="ECO:0007669"/>
    <property type="project" value="UniProtKB-KW"/>
</dbReference>
<comment type="caution">
    <text evidence="6">The sequence shown here is derived from an EMBL/GenBank/DDBJ whole genome shotgun (WGS) entry which is preliminary data.</text>
</comment>
<dbReference type="Proteomes" id="UP001199424">
    <property type="component" value="Unassembled WGS sequence"/>
</dbReference>
<evidence type="ECO:0000313" key="6">
    <source>
        <dbReference type="EMBL" id="MCC2137298.1"/>
    </source>
</evidence>
<proteinExistence type="inferred from homology"/>
<dbReference type="GO" id="GO:0004519">
    <property type="term" value="F:endonuclease activity"/>
    <property type="evidence" value="ECO:0007669"/>
    <property type="project" value="UniProtKB-KW"/>
</dbReference>
<dbReference type="AlphaFoldDB" id="A0AAE3DHY8"/>
<keyword evidence="7" id="KW-1185">Reference proteome</keyword>
<sequence length="197" mass="22526">MCQYVFGYVSIELGSIGKVSMCKRIMKAETSPDGDVPFYKIGTFGKKPDAYISREKFEEYRKAYSFPKKGDVLISAAGTIGRTVIYDGEDAYYQDSNIVWIDNDESVVLNRYLFYCYQLQPWAVSEGGTIARLYNDNISRAKISVPSIEEQKRIIAILDRFDTLCIDLSSGLPAEIEARQKQYEYYRDKLLTFTPAD</sequence>
<dbReference type="PANTHER" id="PTHR43140">
    <property type="entry name" value="TYPE-1 RESTRICTION ENZYME ECOKI SPECIFICITY PROTEIN"/>
    <property type="match status" value="1"/>
</dbReference>
<dbReference type="InterPro" id="IPR000055">
    <property type="entry name" value="Restrct_endonuc_typeI_TRD"/>
</dbReference>
<comment type="similarity">
    <text evidence="1">Belongs to the type-I restriction system S methylase family.</text>
</comment>
<keyword evidence="3" id="KW-0238">DNA-binding</keyword>
<dbReference type="EMBL" id="JAJEQC010000009">
    <property type="protein sequence ID" value="MCC2137298.1"/>
    <property type="molecule type" value="Genomic_DNA"/>
</dbReference>
<keyword evidence="6" id="KW-0378">Hydrolase</keyword>
<dbReference type="InterPro" id="IPR051212">
    <property type="entry name" value="Type-I_RE_S_subunit"/>
</dbReference>
<dbReference type="InterPro" id="IPR044946">
    <property type="entry name" value="Restrct_endonuc_typeI_TRD_sf"/>
</dbReference>
<evidence type="ECO:0000256" key="2">
    <source>
        <dbReference type="ARBA" id="ARBA00022747"/>
    </source>
</evidence>
<keyword evidence="2" id="KW-0680">Restriction system</keyword>
<accession>A0AAE3DHY8</accession>
<dbReference type="EC" id="3.1.21.-" evidence="6"/>
<protein>
    <submittedName>
        <fullName evidence="6">Restriction endonuclease subunit S</fullName>
        <ecNumber evidence="6">3.1.21.-</ecNumber>
    </submittedName>
</protein>
<dbReference type="Pfam" id="PF01420">
    <property type="entry name" value="Methylase_S"/>
    <property type="match status" value="1"/>
</dbReference>
<dbReference type="GO" id="GO:0009307">
    <property type="term" value="P:DNA restriction-modification system"/>
    <property type="evidence" value="ECO:0007669"/>
    <property type="project" value="UniProtKB-KW"/>
</dbReference>
<organism evidence="6 7">
    <name type="scientific">Hominenteromicrobium mulieris</name>
    <dbReference type="NCBI Taxonomy" id="2885357"/>
    <lineage>
        <taxon>Bacteria</taxon>
        <taxon>Bacillati</taxon>
        <taxon>Bacillota</taxon>
        <taxon>Clostridia</taxon>
        <taxon>Eubacteriales</taxon>
        <taxon>Oscillospiraceae</taxon>
        <taxon>Hominenteromicrobium</taxon>
    </lineage>
</organism>
<comment type="subunit">
    <text evidence="4">The methyltransferase is composed of M and S polypeptides.</text>
</comment>
<feature type="domain" description="Type I restriction modification DNA specificity" evidence="5">
    <location>
        <begin position="9"/>
        <end position="178"/>
    </location>
</feature>
<evidence type="ECO:0000256" key="1">
    <source>
        <dbReference type="ARBA" id="ARBA00010923"/>
    </source>
</evidence>
<dbReference type="Gene3D" id="3.90.220.20">
    <property type="entry name" value="DNA methylase specificity domains"/>
    <property type="match status" value="1"/>
</dbReference>
<evidence type="ECO:0000313" key="7">
    <source>
        <dbReference type="Proteomes" id="UP001199424"/>
    </source>
</evidence>
<name>A0AAE3DHY8_9FIRM</name>
<evidence type="ECO:0000256" key="3">
    <source>
        <dbReference type="ARBA" id="ARBA00023125"/>
    </source>
</evidence>
<dbReference type="CDD" id="cd17292">
    <property type="entry name" value="RMtype1_S_LlaA17I_TRD2-CR2_like"/>
    <property type="match status" value="1"/>
</dbReference>
<keyword evidence="6" id="KW-0255">Endonuclease</keyword>
<gene>
    <name evidence="6" type="ORF">LKD31_09730</name>
</gene>
<dbReference type="GO" id="GO:0016787">
    <property type="term" value="F:hydrolase activity"/>
    <property type="evidence" value="ECO:0007669"/>
    <property type="project" value="UniProtKB-KW"/>
</dbReference>
<dbReference type="PANTHER" id="PTHR43140:SF1">
    <property type="entry name" value="TYPE I RESTRICTION ENZYME ECOKI SPECIFICITY SUBUNIT"/>
    <property type="match status" value="1"/>
</dbReference>
<evidence type="ECO:0000259" key="5">
    <source>
        <dbReference type="Pfam" id="PF01420"/>
    </source>
</evidence>
<keyword evidence="6" id="KW-0540">Nuclease</keyword>
<evidence type="ECO:0000256" key="4">
    <source>
        <dbReference type="ARBA" id="ARBA00038652"/>
    </source>
</evidence>
<dbReference type="SUPFAM" id="SSF116734">
    <property type="entry name" value="DNA methylase specificity domain"/>
    <property type="match status" value="1"/>
</dbReference>